<evidence type="ECO:0000313" key="2">
    <source>
        <dbReference type="EMBL" id="MDW0114914.1"/>
    </source>
</evidence>
<dbReference type="EMBL" id="JAUBDI010000024">
    <property type="protein sequence ID" value="MDW0114914.1"/>
    <property type="molecule type" value="Genomic_DNA"/>
</dbReference>
<protein>
    <submittedName>
        <fullName evidence="2">Glyoxalase</fullName>
    </submittedName>
</protein>
<keyword evidence="3" id="KW-1185">Reference proteome</keyword>
<dbReference type="InterPro" id="IPR040553">
    <property type="entry name" value="TxDE"/>
</dbReference>
<name>A0ABU4GD57_9BACL</name>
<sequence>MIKSATLYTNQLKALKRFYGNLLELDITESTTEQFTVRVGASYLTFKQTEQPAFYHFAINIPGNQFSMMKYWMQDRVTFNREEGRDEVYFPSFDADSMYFEDPAGNIVELIGRRKRDLFGDLTKESFLSLSEVGVVTPYVAEVGDELQDVGIPLRSGTEVDPDELNFLGRNDTFIVLVPPGRRWYFSKKTSETFPLAFTWNDTHIQIGEDGKCTCGEEG</sequence>
<dbReference type="SUPFAM" id="SSF54593">
    <property type="entry name" value="Glyoxalase/Bleomycin resistance protein/Dihydroxybiphenyl dioxygenase"/>
    <property type="match status" value="1"/>
</dbReference>
<evidence type="ECO:0000259" key="1">
    <source>
        <dbReference type="PROSITE" id="PS51819"/>
    </source>
</evidence>
<feature type="domain" description="VOC" evidence="1">
    <location>
        <begin position="1"/>
        <end position="113"/>
    </location>
</feature>
<organism evidence="2 3">
    <name type="scientific">Sporosarcina saromensis</name>
    <dbReference type="NCBI Taxonomy" id="359365"/>
    <lineage>
        <taxon>Bacteria</taxon>
        <taxon>Bacillati</taxon>
        <taxon>Bacillota</taxon>
        <taxon>Bacilli</taxon>
        <taxon>Bacillales</taxon>
        <taxon>Caryophanaceae</taxon>
        <taxon>Sporosarcina</taxon>
    </lineage>
</organism>
<comment type="caution">
    <text evidence="2">The sequence shown here is derived from an EMBL/GenBank/DDBJ whole genome shotgun (WGS) entry which is preliminary data.</text>
</comment>
<evidence type="ECO:0000313" key="3">
    <source>
        <dbReference type="Proteomes" id="UP001282284"/>
    </source>
</evidence>
<accession>A0ABU4GD57</accession>
<gene>
    <name evidence="2" type="ORF">QT711_17085</name>
</gene>
<dbReference type="InterPro" id="IPR037523">
    <property type="entry name" value="VOC_core"/>
</dbReference>
<dbReference type="RefSeq" id="WP_317946308.1">
    <property type="nucleotide sequence ID" value="NZ_JAUBDI010000024.1"/>
</dbReference>
<dbReference type="PROSITE" id="PS51819">
    <property type="entry name" value="VOC"/>
    <property type="match status" value="1"/>
</dbReference>
<dbReference type="Gene3D" id="3.10.180.10">
    <property type="entry name" value="2,3-Dihydroxybiphenyl 1,2-Dioxygenase, domain 1"/>
    <property type="match status" value="1"/>
</dbReference>
<dbReference type="Pfam" id="PF18711">
    <property type="entry name" value="TxDE"/>
    <property type="match status" value="1"/>
</dbReference>
<dbReference type="InterPro" id="IPR029068">
    <property type="entry name" value="Glyas_Bleomycin-R_OHBP_Dase"/>
</dbReference>
<proteinExistence type="predicted"/>
<reference evidence="2 3" key="1">
    <citation type="submission" date="2023-06" db="EMBL/GenBank/DDBJ databases">
        <title>Sporosarcina sp. nov., isolated from Korean traditional fermented seafood 'Jeotgal'.</title>
        <authorList>
            <person name="Yang A.I."/>
            <person name="Shin N.-R."/>
        </authorList>
    </citation>
    <scope>NUCLEOTIDE SEQUENCE [LARGE SCALE GENOMIC DNA]</scope>
    <source>
        <strain evidence="2 3">KCTC13119</strain>
    </source>
</reference>
<dbReference type="Proteomes" id="UP001282284">
    <property type="component" value="Unassembled WGS sequence"/>
</dbReference>